<feature type="non-terminal residue" evidence="2">
    <location>
        <position position="1"/>
    </location>
</feature>
<evidence type="ECO:0000259" key="1">
    <source>
        <dbReference type="PROSITE" id="PS50011"/>
    </source>
</evidence>
<keyword evidence="2" id="KW-0808">Transferase</keyword>
<feature type="domain" description="Protein kinase" evidence="1">
    <location>
        <begin position="41"/>
        <end position="361"/>
    </location>
</feature>
<dbReference type="CDD" id="cd00180">
    <property type="entry name" value="PKc"/>
    <property type="match status" value="1"/>
</dbReference>
<evidence type="ECO:0000313" key="2">
    <source>
        <dbReference type="EMBL" id="KAE8147724.1"/>
    </source>
</evidence>
<organism evidence="2 3">
    <name type="scientific">Aspergillus avenaceus</name>
    <dbReference type="NCBI Taxonomy" id="36643"/>
    <lineage>
        <taxon>Eukaryota</taxon>
        <taxon>Fungi</taxon>
        <taxon>Dikarya</taxon>
        <taxon>Ascomycota</taxon>
        <taxon>Pezizomycotina</taxon>
        <taxon>Eurotiomycetes</taxon>
        <taxon>Eurotiomycetidae</taxon>
        <taxon>Eurotiales</taxon>
        <taxon>Aspergillaceae</taxon>
        <taxon>Aspergillus</taxon>
        <taxon>Aspergillus subgen. Circumdati</taxon>
    </lineage>
</organism>
<dbReference type="PANTHER" id="PTHR24359">
    <property type="entry name" value="SERINE/THREONINE-PROTEIN KINASE SBK1"/>
    <property type="match status" value="1"/>
</dbReference>
<sequence length="407" mass="46788">MPDELDHGVLDYLQKKQWEMIAPVFRQGDYYNFPKDQKLPFIISEPWGRGGFGKVSKKRIHPLHHDFGLFACEGEGLVVAVKQLCSKDPDSFNRERACLKALGEAGPHLHLIYLLCTYSYQGQHHLMFPYADANLRQYWNSIQIPDFDDRTFLWCLRQMRGIVDGLSLLHKLPPSKGPSGTNLYGRHGDLKAANILWFKSYPGCTDPDGVLQIADLGLARYHQFESKSNDPVENVVWPSTYSPPRHPGANIDQLFDIWGLGCLLLEFVTWMVRGDGANEQFSQRRGREGGQDEYTDDVFYDPVSREVRPSVRAWAEELKQLERCTPVLQDLLDLIMNQMLQYESFRRSGADSISLNMNEMYEKARTNQRYLLACNQVPSLPRGYPILSSQRGPEPMKSRIWSQLVRN</sequence>
<proteinExistence type="predicted"/>
<dbReference type="AlphaFoldDB" id="A0A5N6TN19"/>
<dbReference type="InterPro" id="IPR000719">
    <property type="entry name" value="Prot_kinase_dom"/>
</dbReference>
<gene>
    <name evidence="2" type="ORF">BDV25DRAFT_159772</name>
</gene>
<dbReference type="OrthoDB" id="1046782at2759"/>
<evidence type="ECO:0000313" key="3">
    <source>
        <dbReference type="Proteomes" id="UP000325780"/>
    </source>
</evidence>
<reference evidence="2 3" key="1">
    <citation type="submission" date="2019-04" db="EMBL/GenBank/DDBJ databases">
        <title>Friends and foes A comparative genomics study of 23 Aspergillus species from section Flavi.</title>
        <authorList>
            <consortium name="DOE Joint Genome Institute"/>
            <person name="Kjaerbolling I."/>
            <person name="Vesth T."/>
            <person name="Frisvad J.C."/>
            <person name="Nybo J.L."/>
            <person name="Theobald S."/>
            <person name="Kildgaard S."/>
            <person name="Isbrandt T."/>
            <person name="Kuo A."/>
            <person name="Sato A."/>
            <person name="Lyhne E.K."/>
            <person name="Kogle M.E."/>
            <person name="Wiebenga A."/>
            <person name="Kun R.S."/>
            <person name="Lubbers R.J."/>
            <person name="Makela M.R."/>
            <person name="Barry K."/>
            <person name="Chovatia M."/>
            <person name="Clum A."/>
            <person name="Daum C."/>
            <person name="Haridas S."/>
            <person name="He G."/>
            <person name="LaButti K."/>
            <person name="Lipzen A."/>
            <person name="Mondo S."/>
            <person name="Riley R."/>
            <person name="Salamov A."/>
            <person name="Simmons B.A."/>
            <person name="Magnuson J.K."/>
            <person name="Henrissat B."/>
            <person name="Mortensen U.H."/>
            <person name="Larsen T.O."/>
            <person name="Devries R.P."/>
            <person name="Grigoriev I.V."/>
            <person name="Machida M."/>
            <person name="Baker S.E."/>
            <person name="Andersen M.R."/>
        </authorList>
    </citation>
    <scope>NUCLEOTIDE SEQUENCE [LARGE SCALE GENOMIC DNA]</scope>
    <source>
        <strain evidence="2 3">IBT 18842</strain>
    </source>
</reference>
<dbReference type="SUPFAM" id="SSF56112">
    <property type="entry name" value="Protein kinase-like (PK-like)"/>
    <property type="match status" value="1"/>
</dbReference>
<keyword evidence="2" id="KW-0418">Kinase</keyword>
<dbReference type="GO" id="GO:0005524">
    <property type="term" value="F:ATP binding"/>
    <property type="evidence" value="ECO:0007669"/>
    <property type="project" value="InterPro"/>
</dbReference>
<dbReference type="Gene3D" id="1.10.510.10">
    <property type="entry name" value="Transferase(Phosphotransferase) domain 1"/>
    <property type="match status" value="1"/>
</dbReference>
<dbReference type="Pfam" id="PF00069">
    <property type="entry name" value="Pkinase"/>
    <property type="match status" value="1"/>
</dbReference>
<dbReference type="PROSITE" id="PS50011">
    <property type="entry name" value="PROTEIN_KINASE_DOM"/>
    <property type="match status" value="1"/>
</dbReference>
<keyword evidence="3" id="KW-1185">Reference proteome</keyword>
<accession>A0A5N6TN19</accession>
<dbReference type="PANTHER" id="PTHR24359:SF1">
    <property type="entry name" value="INHIBITOR OF NUCLEAR FACTOR KAPPA-B KINASE EPSILON SUBUNIT HOMOLOG 1-RELATED"/>
    <property type="match status" value="1"/>
</dbReference>
<dbReference type="SMART" id="SM00220">
    <property type="entry name" value="S_TKc"/>
    <property type="match status" value="1"/>
</dbReference>
<dbReference type="Proteomes" id="UP000325780">
    <property type="component" value="Unassembled WGS sequence"/>
</dbReference>
<dbReference type="InterPro" id="IPR011009">
    <property type="entry name" value="Kinase-like_dom_sf"/>
</dbReference>
<dbReference type="GO" id="GO:0004674">
    <property type="term" value="F:protein serine/threonine kinase activity"/>
    <property type="evidence" value="ECO:0007669"/>
    <property type="project" value="TreeGrafter"/>
</dbReference>
<name>A0A5N6TN19_ASPAV</name>
<protein>
    <submittedName>
        <fullName evidence="2">Kinase-like domain-containing protein</fullName>
    </submittedName>
</protein>
<dbReference type="EMBL" id="ML742194">
    <property type="protein sequence ID" value="KAE8147724.1"/>
    <property type="molecule type" value="Genomic_DNA"/>
</dbReference>